<proteinExistence type="predicted"/>
<dbReference type="Gene3D" id="3.40.50.1110">
    <property type="entry name" value="SGNH hydrolase"/>
    <property type="match status" value="1"/>
</dbReference>
<dbReference type="SUPFAM" id="SSF52266">
    <property type="entry name" value="SGNH hydrolase"/>
    <property type="match status" value="1"/>
</dbReference>
<dbReference type="Pfam" id="PF13472">
    <property type="entry name" value="Lipase_GDSL_2"/>
    <property type="match status" value="1"/>
</dbReference>
<dbReference type="Proteomes" id="UP000570474">
    <property type="component" value="Unassembled WGS sequence"/>
</dbReference>
<sequence>MNYKRFFTILSGGLLLLTSAYCQGREEAEEARLIAASQAGASPLYFNPGDATVPLVSTGGFYNNNECTVRGGLPHFFRKAAAGQPLTIGFIGGSITQGSQCYRPQAARYIQSMFPAAAMKGINAGVSGTGTDLGACRLYDQLMQYRPDLVFVEFAVNGAWPDGMEGIIRQIRKTSPQTDICLIYTVNIGHTKAYAEGRVPEHIQLLEQLAAHYALPSIHLGMEPVALLQAGKLVWKSATDVPGKIVYSRDGLHPVIAGGNLYAAAIARGMRKIQAAESVQPAALPAPLLADNWEDAGMYDPLQIATFSDGFTKTPTDQLPLKQFHGWFPYVMAAERPGAAFTFHFTGTMFGIFDIGGPEMGQLEAEVDGRRMKLVSRSSKGTRFLSGAEETDSSGSFTINRFNSFCNNRYRGQYEMIILPPGKHTVTLRLSADKADKRTILGPAQQEDITLHPEKYDHTVVYIGKILLRGKPGR</sequence>
<dbReference type="PANTHER" id="PTHR34407:SF1">
    <property type="entry name" value="SGNH HYDROLASE-TYPE ESTERASE DOMAIN-CONTAINING PROTEIN"/>
    <property type="match status" value="1"/>
</dbReference>
<feature type="domain" description="SGNH hydrolase-type esterase" evidence="1">
    <location>
        <begin position="90"/>
        <end position="254"/>
    </location>
</feature>
<dbReference type="GO" id="GO:0016788">
    <property type="term" value="F:hydrolase activity, acting on ester bonds"/>
    <property type="evidence" value="ECO:0007669"/>
    <property type="project" value="UniProtKB-ARBA"/>
</dbReference>
<protein>
    <submittedName>
        <fullName evidence="2">SGNH/GDSL hydrolase family protein</fullName>
    </submittedName>
</protein>
<accession>A0A847RTY4</accession>
<organism evidence="2 3">
    <name type="scientific">Chitinophaga varians</name>
    <dbReference type="NCBI Taxonomy" id="2202339"/>
    <lineage>
        <taxon>Bacteria</taxon>
        <taxon>Pseudomonadati</taxon>
        <taxon>Bacteroidota</taxon>
        <taxon>Chitinophagia</taxon>
        <taxon>Chitinophagales</taxon>
        <taxon>Chitinophagaceae</taxon>
        <taxon>Chitinophaga</taxon>
    </lineage>
</organism>
<keyword evidence="2" id="KW-0378">Hydrolase</keyword>
<dbReference type="InterPro" id="IPR036514">
    <property type="entry name" value="SGNH_hydro_sf"/>
</dbReference>
<keyword evidence="3" id="KW-1185">Reference proteome</keyword>
<dbReference type="AlphaFoldDB" id="A0A847RTY4"/>
<name>A0A847RTY4_9BACT</name>
<dbReference type="InterPro" id="IPR013830">
    <property type="entry name" value="SGNH_hydro"/>
</dbReference>
<evidence type="ECO:0000313" key="2">
    <source>
        <dbReference type="EMBL" id="NLR66553.1"/>
    </source>
</evidence>
<reference evidence="2 3" key="1">
    <citation type="submission" date="2020-04" db="EMBL/GenBank/DDBJ databases">
        <authorList>
            <person name="Yin C."/>
        </authorList>
    </citation>
    <scope>NUCLEOTIDE SEQUENCE [LARGE SCALE GENOMIC DNA]</scope>
    <source>
        <strain evidence="2 3">Ae27</strain>
    </source>
</reference>
<dbReference type="PANTHER" id="PTHR34407">
    <property type="entry name" value="EXPRESSED PROTEIN"/>
    <property type="match status" value="1"/>
</dbReference>
<evidence type="ECO:0000259" key="1">
    <source>
        <dbReference type="Pfam" id="PF13472"/>
    </source>
</evidence>
<dbReference type="CDD" id="cd00229">
    <property type="entry name" value="SGNH_hydrolase"/>
    <property type="match status" value="1"/>
</dbReference>
<dbReference type="EMBL" id="JABAIA010000002">
    <property type="protein sequence ID" value="NLR66553.1"/>
    <property type="molecule type" value="Genomic_DNA"/>
</dbReference>
<dbReference type="RefSeq" id="WP_168872470.1">
    <property type="nucleotide sequence ID" value="NZ_JABAIA010000002.1"/>
</dbReference>
<comment type="caution">
    <text evidence="2">The sequence shown here is derived from an EMBL/GenBank/DDBJ whole genome shotgun (WGS) entry which is preliminary data.</text>
</comment>
<evidence type="ECO:0000313" key="3">
    <source>
        <dbReference type="Proteomes" id="UP000570474"/>
    </source>
</evidence>
<gene>
    <name evidence="2" type="ORF">HGH92_19745</name>
</gene>